<dbReference type="Pfam" id="PF13411">
    <property type="entry name" value="MerR_1"/>
    <property type="match status" value="1"/>
</dbReference>
<dbReference type="PRINTS" id="PR00040">
    <property type="entry name" value="HTHMERR"/>
</dbReference>
<keyword evidence="1" id="KW-0238">DNA-binding</keyword>
<dbReference type="InterPro" id="IPR000551">
    <property type="entry name" value="MerR-type_HTH_dom"/>
</dbReference>
<organism evidence="3 4">
    <name type="scientific">Labrys neptuniae</name>
    <dbReference type="NCBI Taxonomy" id="376174"/>
    <lineage>
        <taxon>Bacteria</taxon>
        <taxon>Pseudomonadati</taxon>
        <taxon>Pseudomonadota</taxon>
        <taxon>Alphaproteobacteria</taxon>
        <taxon>Hyphomicrobiales</taxon>
        <taxon>Xanthobacteraceae</taxon>
        <taxon>Labrys</taxon>
    </lineage>
</organism>
<feature type="domain" description="HTH merR-type" evidence="2">
    <location>
        <begin position="1"/>
        <end position="69"/>
    </location>
</feature>
<comment type="caution">
    <text evidence="3">The sequence shown here is derived from an EMBL/GenBank/DDBJ whole genome shotgun (WGS) entry which is preliminary data.</text>
</comment>
<proteinExistence type="predicted"/>
<evidence type="ECO:0000313" key="3">
    <source>
        <dbReference type="EMBL" id="MEW9305160.1"/>
    </source>
</evidence>
<name>A0ABV3PHR5_9HYPH</name>
<dbReference type="SMART" id="SM00422">
    <property type="entry name" value="HTH_MERR"/>
    <property type="match status" value="1"/>
</dbReference>
<dbReference type="SUPFAM" id="SSF46955">
    <property type="entry name" value="Putative DNA-binding domain"/>
    <property type="match status" value="1"/>
</dbReference>
<dbReference type="PROSITE" id="PS00552">
    <property type="entry name" value="HTH_MERR_1"/>
    <property type="match status" value="1"/>
</dbReference>
<evidence type="ECO:0000313" key="4">
    <source>
        <dbReference type="Proteomes" id="UP001555786"/>
    </source>
</evidence>
<keyword evidence="4" id="KW-1185">Reference proteome</keyword>
<accession>A0ABV3PHR5</accession>
<dbReference type="PROSITE" id="PS50937">
    <property type="entry name" value="HTH_MERR_2"/>
    <property type="match status" value="1"/>
</dbReference>
<dbReference type="EMBL" id="JBFNQD010000001">
    <property type="protein sequence ID" value="MEW9305160.1"/>
    <property type="molecule type" value="Genomic_DNA"/>
</dbReference>
<reference evidence="3 4" key="1">
    <citation type="submission" date="2024-07" db="EMBL/GenBank/DDBJ databases">
        <title>Description of Labrys sedimenti sp. nov., isolated from a diclofenac-degrading enrichment culture.</title>
        <authorList>
            <person name="Tancsics A."/>
            <person name="Csepanyi A."/>
        </authorList>
    </citation>
    <scope>NUCLEOTIDE SEQUENCE [LARGE SCALE GENOMIC DNA]</scope>
    <source>
        <strain evidence="3 4">LMG 23578</strain>
    </source>
</reference>
<dbReference type="Proteomes" id="UP001555786">
    <property type="component" value="Unassembled WGS sequence"/>
</dbReference>
<dbReference type="InterPro" id="IPR009061">
    <property type="entry name" value="DNA-bd_dom_put_sf"/>
</dbReference>
<dbReference type="RefSeq" id="WP_311941976.1">
    <property type="nucleotide sequence ID" value="NZ_JAVSCS010000034.1"/>
</dbReference>
<dbReference type="PANTHER" id="PTHR30204:SF98">
    <property type="entry name" value="HTH-TYPE TRANSCRIPTIONAL REGULATOR ADHR"/>
    <property type="match status" value="1"/>
</dbReference>
<gene>
    <name evidence="3" type="ORF">ABXS05_06410</name>
</gene>
<dbReference type="InterPro" id="IPR047057">
    <property type="entry name" value="MerR_fam"/>
</dbReference>
<dbReference type="Gene3D" id="1.10.1660.10">
    <property type="match status" value="1"/>
</dbReference>
<sequence length="120" mass="13833">MRISEAASRSGLSIDTIRYYEKQNLLPRIIRGPGGNRHFSAENVEWLVLLSSLRETGMPMKRMRNFARLYREGDAKLAERKEILLDHAMQLEERRAALDHCAELLAYKLKRYDEIAGGKG</sequence>
<dbReference type="PANTHER" id="PTHR30204">
    <property type="entry name" value="REDOX-CYCLING DRUG-SENSING TRANSCRIPTIONAL ACTIVATOR SOXR"/>
    <property type="match status" value="1"/>
</dbReference>
<evidence type="ECO:0000256" key="1">
    <source>
        <dbReference type="ARBA" id="ARBA00023125"/>
    </source>
</evidence>
<dbReference type="CDD" id="cd01109">
    <property type="entry name" value="HTH_YyaN"/>
    <property type="match status" value="1"/>
</dbReference>
<protein>
    <submittedName>
        <fullName evidence="3">MerR family transcriptional regulator</fullName>
    </submittedName>
</protein>
<evidence type="ECO:0000259" key="2">
    <source>
        <dbReference type="PROSITE" id="PS50937"/>
    </source>
</evidence>